<proteinExistence type="predicted"/>
<comment type="caution">
    <text evidence="1">The sequence shown here is derived from an EMBL/GenBank/DDBJ whole genome shotgun (WGS) entry which is preliminary data.</text>
</comment>
<evidence type="ECO:0000313" key="1">
    <source>
        <dbReference type="EMBL" id="MBA1378224.1"/>
    </source>
</evidence>
<dbReference type="Proteomes" id="UP000572407">
    <property type="component" value="Unassembled WGS sequence"/>
</dbReference>
<organism evidence="1 2">
    <name type="scientific">Pseudomonas brassicacearum subsp. neoaurantiaca</name>
    <dbReference type="NCBI Taxonomy" id="494916"/>
    <lineage>
        <taxon>Bacteria</taxon>
        <taxon>Pseudomonadati</taxon>
        <taxon>Pseudomonadota</taxon>
        <taxon>Gammaproteobacteria</taxon>
        <taxon>Pseudomonadales</taxon>
        <taxon>Pseudomonadaceae</taxon>
        <taxon>Pseudomonas</taxon>
    </lineage>
</organism>
<accession>A0A7V8RKM2</accession>
<reference evidence="1 2" key="1">
    <citation type="submission" date="2019-06" db="EMBL/GenBank/DDBJ databases">
        <title>Analysis of the biodiversity of Brassica napus bacterial endophytes for the selection of potential efficient biofertilizers for rapeseed crops.</title>
        <authorList>
            <person name="Jimenez-Gomez A."/>
            <person name="Saati-Santamaria Z."/>
            <person name="Menendez E."/>
            <person name="Rivas R."/>
            <person name="Mateos P.F."/>
            <person name="Velazquez E."/>
            <person name="Garcia-Fraile P."/>
        </authorList>
    </citation>
    <scope>NUCLEOTIDE SEQUENCE [LARGE SCALE GENOMIC DNA]</scope>
    <source>
        <strain evidence="1 2">CDVBN10</strain>
    </source>
</reference>
<name>A0A7V8RKM2_9PSED</name>
<sequence length="232" mass="26084">MPAKKQLADLLTSARQFSDASGVFVISEIDRQSKLFLDWVPYLNSLKTGVADELLDGAVSSLREVAACSGLGLVRPALLAMRTEIDLILSWLYFKDHSVEWEFVNNTGDGFKLKKEILDYLAKYCGEFGSRYGILKDTMTRTEVDPYRLLSAHIHSQSLSTLPMINELKDVVRGADFVDDLPKLAHEVDEYISDTLFSLLASGWTQIPPTLIKSLESRFKSKAQKKTFFHGK</sequence>
<protein>
    <submittedName>
        <fullName evidence="1">Uncharacterized protein</fullName>
    </submittedName>
</protein>
<dbReference type="AlphaFoldDB" id="A0A7V8RKM2"/>
<dbReference type="RefSeq" id="WP_181287916.1">
    <property type="nucleotide sequence ID" value="NZ_VDLV01000012.1"/>
</dbReference>
<evidence type="ECO:0000313" key="2">
    <source>
        <dbReference type="Proteomes" id="UP000572407"/>
    </source>
</evidence>
<dbReference type="EMBL" id="VDLV01000012">
    <property type="protein sequence ID" value="MBA1378224.1"/>
    <property type="molecule type" value="Genomic_DNA"/>
</dbReference>
<gene>
    <name evidence="1" type="ORF">FHK92_10430</name>
</gene>